<organism evidence="1 2">
    <name type="scientific">Trypanosoma cruzi Dm28c</name>
    <dbReference type="NCBI Taxonomy" id="1416333"/>
    <lineage>
        <taxon>Eukaryota</taxon>
        <taxon>Discoba</taxon>
        <taxon>Euglenozoa</taxon>
        <taxon>Kinetoplastea</taxon>
        <taxon>Metakinetoplastina</taxon>
        <taxon>Trypanosomatida</taxon>
        <taxon>Trypanosomatidae</taxon>
        <taxon>Trypanosoma</taxon>
        <taxon>Schizotrypanum</taxon>
    </lineage>
</organism>
<proteinExistence type="predicted"/>
<dbReference type="OrthoDB" id="10598005at2759"/>
<sequence>MNWPFTPCAPESAIRDCLPCLAPGPGGVSGAFPRRLVPAARCSHRAMINTSLADGGPRSCWEMGTPLPSAYTGGRMLHREFCRPLPLLSVLLGVREGLVHCRLSALLAHHRRQPGSTPRRTASELVTPVSDEAARGPSGCIAVECGRRRGVPRCTVAVAALSPSRSASRLRSTPLAMGECWLCSAGSRACAVAPNAGSAITCEVTALG</sequence>
<gene>
    <name evidence="1" type="ORF">TCDM_12622</name>
</gene>
<dbReference type="VEuPathDB" id="TriTrypDB:TCDM_12622"/>
<comment type="caution">
    <text evidence="1">The sequence shown here is derived from an EMBL/GenBank/DDBJ whole genome shotgun (WGS) entry which is preliminary data.</text>
</comment>
<dbReference type="EMBL" id="AYLP01000634">
    <property type="protein sequence ID" value="ESS55881.1"/>
    <property type="molecule type" value="Genomic_DNA"/>
</dbReference>
<dbReference type="Proteomes" id="UP000017861">
    <property type="component" value="Unassembled WGS sequence"/>
</dbReference>
<accession>V5CKH5</accession>
<reference evidence="1 2" key="1">
    <citation type="journal article" date="2014" name="Genome Announc.">
        <title>Trypanosoma cruzi Clone Dm28c Draft Genome Sequence.</title>
        <authorList>
            <person name="Grisard E.C."/>
            <person name="Teixeira S.M."/>
            <person name="de Almeida L.G."/>
            <person name="Stoco P.H."/>
            <person name="Gerber A.L."/>
            <person name="Talavera-Lopez C."/>
            <person name="Lima O.C."/>
            <person name="Andersson B."/>
            <person name="de Vasconcelos A.T."/>
        </authorList>
    </citation>
    <scope>NUCLEOTIDE SEQUENCE [LARGE SCALE GENOMIC DNA]</scope>
    <source>
        <strain evidence="1 2">Dm28c</strain>
    </source>
</reference>
<protein>
    <submittedName>
        <fullName evidence="1">Uncharacterized protein</fullName>
    </submittedName>
</protein>
<evidence type="ECO:0000313" key="1">
    <source>
        <dbReference type="EMBL" id="ESS55881.1"/>
    </source>
</evidence>
<dbReference type="AlphaFoldDB" id="V5CKH5"/>
<evidence type="ECO:0000313" key="2">
    <source>
        <dbReference type="Proteomes" id="UP000017861"/>
    </source>
</evidence>
<name>V5CKH5_TRYCR</name>